<organism evidence="1 2">
    <name type="scientific">Bacteroides cellulosilyticus</name>
    <dbReference type="NCBI Taxonomy" id="246787"/>
    <lineage>
        <taxon>Bacteria</taxon>
        <taxon>Pseudomonadati</taxon>
        <taxon>Bacteroidota</taxon>
        <taxon>Bacteroidia</taxon>
        <taxon>Bacteroidales</taxon>
        <taxon>Bacteroidaceae</taxon>
        <taxon>Bacteroides</taxon>
    </lineage>
</organism>
<dbReference type="InterPro" id="IPR032315">
    <property type="entry name" value="DUF4846"/>
</dbReference>
<dbReference type="Proteomes" id="UP000061809">
    <property type="component" value="Chromosome"/>
</dbReference>
<dbReference type="PATRIC" id="fig|246787.4.peg.1891"/>
<dbReference type="EMBL" id="CP012801">
    <property type="protein sequence ID" value="ALJ59087.1"/>
    <property type="molecule type" value="Genomic_DNA"/>
</dbReference>
<dbReference type="KEGG" id="bcel:BcellWH2_01834"/>
<evidence type="ECO:0000313" key="2">
    <source>
        <dbReference type="Proteomes" id="UP000061809"/>
    </source>
</evidence>
<accession>A0A0P0GLZ8</accession>
<gene>
    <name evidence="1" type="ORF">BcellWH2_01834</name>
</gene>
<reference evidence="1 2" key="1">
    <citation type="journal article" date="2015" name="Science">
        <title>Genetic determinants of in vivo fitness and diet responsiveness in multiple human gut Bacteroides.</title>
        <authorList>
            <person name="Wu M."/>
            <person name="McNulty N.P."/>
            <person name="Rodionov D.A."/>
            <person name="Khoroshkin M.S."/>
            <person name="Griffin N.W."/>
            <person name="Cheng J."/>
            <person name="Latreille P."/>
            <person name="Kerstetter R.A."/>
            <person name="Terrapon N."/>
            <person name="Henrissat B."/>
            <person name="Osterman A.L."/>
            <person name="Gordon J.I."/>
        </authorList>
    </citation>
    <scope>NUCLEOTIDE SEQUENCE [LARGE SCALE GENOMIC DNA]</scope>
    <source>
        <strain evidence="1 2">WH2</strain>
    </source>
</reference>
<dbReference type="AlphaFoldDB" id="A0A0P0GLZ8"/>
<proteinExistence type="predicted"/>
<sequence>MSFLYLHRTRTVSGLYLLRTFFGQRYFYTKKVRSGYGAGTALIRHRCFWRYLKPGVYVPYTSLQPGDVFIKGGSPGHAVIVVDVAIYPQTGKKVFLLAQSYMLAQQIHILVNPANRGLSPWYELSDNDEGKLYTPEWVFEKKDLKRFK</sequence>
<protein>
    <submittedName>
        <fullName evidence="1">Uncharacterized protein</fullName>
    </submittedName>
</protein>
<name>A0A0P0GLZ8_9BACE</name>
<dbReference type="Pfam" id="PF16138">
    <property type="entry name" value="DUF4846"/>
    <property type="match status" value="1"/>
</dbReference>
<evidence type="ECO:0000313" key="1">
    <source>
        <dbReference type="EMBL" id="ALJ59087.1"/>
    </source>
</evidence>